<comment type="caution">
    <text evidence="2">The sequence shown here is derived from an EMBL/GenBank/DDBJ whole genome shotgun (WGS) entry which is preliminary data.</text>
</comment>
<feature type="domain" description="LicD/FKTN/FKRP nucleotidyltransferase" evidence="1">
    <location>
        <begin position="144"/>
        <end position="173"/>
    </location>
</feature>
<sequence>MIERARGLSAQDRVARVQEIRLIALAALSGHAEDFEAWKYYAELKNLKPKRPGIPFLEARIATCVVGRIRPATAMRTMQKLRNLRARGGQRREFDKFEALIKDHIGEGGVTNHGFGKASFADRDHGALWGRIGSHIETLGKAGYQVFLNSGTLLGVVRDGRLIDHDDDIDLAVVLKSGSAVAAAGEWKALRSDLQGMGVFDAENVTNPAIYKLKPEDGCEIDLFPAWIEEGRVFVYPHTFGELAEDDVLPLATCGVSGRPIPAAAEKMLALNYGEDWRQPDPYFKFPWRSARQRFQTFLEAIQ</sequence>
<evidence type="ECO:0000313" key="3">
    <source>
        <dbReference type="Proteomes" id="UP001195941"/>
    </source>
</evidence>
<accession>A0ABS5HTB8</accession>
<proteinExistence type="predicted"/>
<dbReference type="Proteomes" id="UP001195941">
    <property type="component" value="Unassembled WGS sequence"/>
</dbReference>
<protein>
    <submittedName>
        <fullName evidence="2">LicD family protein</fullName>
    </submittedName>
</protein>
<dbReference type="Pfam" id="PF04991">
    <property type="entry name" value="LicD"/>
    <property type="match status" value="1"/>
</dbReference>
<dbReference type="PANTHER" id="PTHR43404:SF1">
    <property type="entry name" value="MNN4P"/>
    <property type="match status" value="1"/>
</dbReference>
<evidence type="ECO:0000259" key="1">
    <source>
        <dbReference type="Pfam" id="PF04991"/>
    </source>
</evidence>
<dbReference type="RefSeq" id="WP_212701722.1">
    <property type="nucleotide sequence ID" value="NZ_JADMKU010000012.1"/>
</dbReference>
<organism evidence="2 3">
    <name type="scientific">Thalassovita aquimarina</name>
    <dbReference type="NCBI Taxonomy" id="2785917"/>
    <lineage>
        <taxon>Bacteria</taxon>
        <taxon>Pseudomonadati</taxon>
        <taxon>Pseudomonadota</taxon>
        <taxon>Alphaproteobacteria</taxon>
        <taxon>Rhodobacterales</taxon>
        <taxon>Roseobacteraceae</taxon>
        <taxon>Thalassovita</taxon>
    </lineage>
</organism>
<dbReference type="InterPro" id="IPR007074">
    <property type="entry name" value="LicD/FKTN/FKRP_NTP_transf"/>
</dbReference>
<dbReference type="PANTHER" id="PTHR43404">
    <property type="entry name" value="LIPOPOLYSACCHARIDE CHOLINEPHOSPHOTRANSFERASE LICD"/>
    <property type="match status" value="1"/>
</dbReference>
<dbReference type="InterPro" id="IPR052942">
    <property type="entry name" value="LPS_cholinephosphotransferase"/>
</dbReference>
<reference evidence="2 3" key="1">
    <citation type="journal article" date="2021" name="Arch. Microbiol.">
        <title>Thalassobius aquimarinus sp. nov., isolated from the Sea of Japan seashore.</title>
        <authorList>
            <person name="Kurilenko V.V."/>
            <person name="Romanenko L.A."/>
            <person name="Chernysheva N.Y."/>
            <person name="Velansky P.V."/>
            <person name="Tekutyeva L.A."/>
            <person name="Isaeva M.P."/>
            <person name="Mikhailov V.V."/>
        </authorList>
    </citation>
    <scope>NUCLEOTIDE SEQUENCE [LARGE SCALE GENOMIC DNA]</scope>
    <source>
        <strain evidence="2 3">KMM 8518</strain>
    </source>
</reference>
<evidence type="ECO:0000313" key="2">
    <source>
        <dbReference type="EMBL" id="MBR9652206.1"/>
    </source>
</evidence>
<name>A0ABS5HTB8_9RHOB</name>
<keyword evidence="3" id="KW-1185">Reference proteome</keyword>
<gene>
    <name evidence="2" type="ORF">IT775_13860</name>
</gene>
<dbReference type="EMBL" id="JADMKU010000012">
    <property type="protein sequence ID" value="MBR9652206.1"/>
    <property type="molecule type" value="Genomic_DNA"/>
</dbReference>